<evidence type="ECO:0000256" key="1">
    <source>
        <dbReference type="ARBA" id="ARBA00004219"/>
    </source>
</evidence>
<keyword evidence="4" id="KW-0843">Virulence</keyword>
<evidence type="ECO:0000259" key="6">
    <source>
        <dbReference type="Pfam" id="PF04829"/>
    </source>
</evidence>
<evidence type="ECO:0000256" key="4">
    <source>
        <dbReference type="ARBA" id="ARBA00023026"/>
    </source>
</evidence>
<gene>
    <name evidence="7" type="ORF">JDW22_10605</name>
</gene>
<dbReference type="Pfam" id="PF04829">
    <property type="entry name" value="PT-VENN"/>
    <property type="match status" value="1"/>
</dbReference>
<protein>
    <submittedName>
        <fullName evidence="7">Hemagglutinin repeat-containing protein</fullName>
    </submittedName>
</protein>
<feature type="region of interest" description="Disordered" evidence="5">
    <location>
        <begin position="616"/>
        <end position="683"/>
    </location>
</feature>
<dbReference type="InterPro" id="IPR025157">
    <property type="entry name" value="Hemagglutinin_rpt"/>
</dbReference>
<reference evidence="7 8" key="1">
    <citation type="journal article" date="2021" name="Pathogens">
        <title>Isolation and Characterization of Kingella bonacorsii sp. nov., A Novel Kingella Species Detected in a Stable Periodontitis Subject.</title>
        <authorList>
            <person name="Antezack A."/>
            <person name="Boxberger M."/>
            <person name="Rolland C."/>
            <person name="Monnet-Corti V."/>
            <person name="La Scola B."/>
        </authorList>
    </citation>
    <scope>NUCLEOTIDE SEQUENCE [LARGE SCALE GENOMIC DNA]</scope>
    <source>
        <strain evidence="7 8">Marseille-Q4569</strain>
    </source>
</reference>
<name>A0ABS1BUT3_9NEIS</name>
<evidence type="ECO:0000313" key="7">
    <source>
        <dbReference type="EMBL" id="MBK0397012.1"/>
    </source>
</evidence>
<dbReference type="InterPro" id="IPR006914">
    <property type="entry name" value="VENN_dom"/>
</dbReference>
<keyword evidence="2" id="KW-0800">Toxin</keyword>
<evidence type="ECO:0000256" key="3">
    <source>
        <dbReference type="ARBA" id="ARBA00022913"/>
    </source>
</evidence>
<keyword evidence="8" id="KW-1185">Reference proteome</keyword>
<dbReference type="EMBL" id="JAEHNZ010000004">
    <property type="protein sequence ID" value="MBK0397012.1"/>
    <property type="molecule type" value="Genomic_DNA"/>
</dbReference>
<dbReference type="Pfam" id="PF13332">
    <property type="entry name" value="Fil_haemagg_2"/>
    <property type="match status" value="1"/>
</dbReference>
<proteinExistence type="predicted"/>
<evidence type="ECO:0000256" key="2">
    <source>
        <dbReference type="ARBA" id="ARBA00022656"/>
    </source>
</evidence>
<dbReference type="Proteomes" id="UP000614058">
    <property type="component" value="Unassembled WGS sequence"/>
</dbReference>
<comment type="subcellular location">
    <subcellularLocation>
        <location evidence="1">Target cell</location>
        <location evidence="1">Target cell cytoplasm</location>
    </subcellularLocation>
</comment>
<comment type="caution">
    <text evidence="7">The sequence shown here is derived from an EMBL/GenBank/DDBJ whole genome shotgun (WGS) entry which is preliminary data.</text>
</comment>
<evidence type="ECO:0000256" key="5">
    <source>
        <dbReference type="SAM" id="MobiDB-lite"/>
    </source>
</evidence>
<keyword evidence="3" id="KW-1266">Target cell cytoplasm</keyword>
<evidence type="ECO:0000313" key="8">
    <source>
        <dbReference type="Proteomes" id="UP000614058"/>
    </source>
</evidence>
<accession>A0ABS1BUT3</accession>
<feature type="compositionally biased region" description="Polar residues" evidence="5">
    <location>
        <begin position="616"/>
        <end position="645"/>
    </location>
</feature>
<sequence length="728" mass="77024">MSNYYSFMFGQFLKLPRPYKNEGWNAGVAVSADKGASLGFTAGGNKGKGYTDAEQTTYRHSHVGSKEGPTVVMSGGDTNIKGAQVTGKGIAVRAANLNIESLQDTADYHSRQQNIKGQVTVGYGASASGDYSKSKINAEHRSVSEQSGLFAGDDGFDVQVGGHTQLTGGIITASQSAEEQGKNRFQSGSISQIDLHNISKYDGSSIGFGASVALSGETLGQGAQNNSKLTTVADKNSQGFNGVGYGRDSDHQESTTHSGIGTRNIILTDEAGQLAKTGYGTDKAAQLAYTDIRTEDAQTHSGSLKNRFDADKVQSELDLQREVSQQFSHNADIVRAEFNKDLDALNEKIKTEKDPEKQKEYEQQRDKLQQRQVFFNMVVAALSAPTDSAAGIAAATAAPAISYGIGQEFKNNKLKNEKDGGNRPTEGSATHIASHMALGAVVSALGGNDAVSGALAAGGAEALVPLFSKAMYGTTDPEKLTAADKQNLSNMARLFGAAVGAATGNGTANGYADVAQGGMNAGNAVENNFGVIPLPAPSPVLPFHNSSSGMTREEQLLLGRTSTDANEEAARELSKAASKAGRLIKATDGVVVGTVICLFDSRCPSVSEASQSIWDDAMGNQNSGSSTDAEQKLTQGTAQSNRQSQAAAGAPMPPDPDDEGNEKRGEKGKTFRGGSKKQRDNWYGYNDRKFQNWWHREGKRDWGKDIDNAAEAKAAWDEWNALGKPNPK</sequence>
<feature type="domain" description="VENN motif-containing" evidence="6">
    <location>
        <begin position="477"/>
        <end position="529"/>
    </location>
</feature>
<organism evidence="7 8">
    <name type="scientific">Kingella bonacorsii</name>
    <dbReference type="NCBI Taxonomy" id="2796361"/>
    <lineage>
        <taxon>Bacteria</taxon>
        <taxon>Pseudomonadati</taxon>
        <taxon>Pseudomonadota</taxon>
        <taxon>Betaproteobacteria</taxon>
        <taxon>Neisseriales</taxon>
        <taxon>Neisseriaceae</taxon>
        <taxon>Kingella</taxon>
    </lineage>
</organism>